<evidence type="ECO:0000256" key="5">
    <source>
        <dbReference type="ARBA" id="ARBA00047639"/>
    </source>
</evidence>
<keyword evidence="3" id="KW-0547">Nucleotide-binding</keyword>
<name>A0A1C9CG88_9FLOR</name>
<feature type="binding site" evidence="6">
    <location>
        <begin position="79"/>
        <end position="81"/>
    </location>
    <ligand>
        <name>L-histidine</name>
        <dbReference type="ChEBI" id="CHEBI:57595"/>
    </ligand>
</feature>
<feature type="binding site" evidence="6">
    <location>
        <position position="255"/>
    </location>
    <ligand>
        <name>L-histidine</name>
        <dbReference type="ChEBI" id="CHEBI:57595"/>
    </ligand>
</feature>
<keyword evidence="8" id="KW-0030">Aminoacyl-tRNA synthetase</keyword>
<comment type="catalytic activity">
    <reaction evidence="5">
        <text>tRNA(His) + L-histidine + ATP = L-histidyl-tRNA(His) + AMP + diphosphate + H(+)</text>
        <dbReference type="Rhea" id="RHEA:17313"/>
        <dbReference type="Rhea" id="RHEA-COMP:9665"/>
        <dbReference type="Rhea" id="RHEA-COMP:9689"/>
        <dbReference type="ChEBI" id="CHEBI:15378"/>
        <dbReference type="ChEBI" id="CHEBI:30616"/>
        <dbReference type="ChEBI" id="CHEBI:33019"/>
        <dbReference type="ChEBI" id="CHEBI:57595"/>
        <dbReference type="ChEBI" id="CHEBI:78442"/>
        <dbReference type="ChEBI" id="CHEBI:78527"/>
        <dbReference type="ChEBI" id="CHEBI:456215"/>
        <dbReference type="EC" id="6.1.1.21"/>
    </reaction>
</comment>
<feature type="binding site" evidence="6">
    <location>
        <position position="128"/>
    </location>
    <ligand>
        <name>L-histidine</name>
        <dbReference type="ChEBI" id="CHEBI:57595"/>
    </ligand>
</feature>
<dbReference type="GO" id="GO:0005737">
    <property type="term" value="C:cytoplasm"/>
    <property type="evidence" value="ECO:0007669"/>
    <property type="project" value="InterPro"/>
</dbReference>
<dbReference type="SUPFAM" id="SSF52954">
    <property type="entry name" value="Class II aaRS ABD-related"/>
    <property type="match status" value="1"/>
</dbReference>
<evidence type="ECO:0000313" key="8">
    <source>
        <dbReference type="EMBL" id="AOM67391.1"/>
    </source>
</evidence>
<dbReference type="InterPro" id="IPR004154">
    <property type="entry name" value="Anticodon-bd"/>
</dbReference>
<accession>A0A1C9CG88</accession>
<sequence>MQKIRGTRDILYDELKYWRLIINKAKRIFEQAKYLEIYTPIIENTDLFTKSIGEETDIISKEMYSFQDQSSRNITLRPEGTASVVRALIENKLDTLNPINRVWYCGPMFRYERPQTGRQRQFYQLGLECFGSNNPRADAEVIYLAVKLLKQLSCKSLILEINSIGTSLSRFKYQEKLKNYLLHYVSDLDNDSIKRLYTNPLRILDSKDINTQKILLDAPRLYSFLDLRAKKHFEKVCKYLNLLQIPYLINNNLVRGLDYYNNTAFEIKTDIINPKLQNTICGGGRYDNLVYQLGGNKVPAVGCAIGMERLYSLLQDTISFCTSSIDIYIASQGNNANKYSLFVMQLLQARQFTVTLDLSSKSFKKQLKKAHKGHASVCFIIGEKEMLSRTITVKWLQSGIQEIFKQESLQFYTQYLKNKINNDI</sequence>
<feature type="domain" description="Aminoacyl-transfer RNA synthetases class-II family profile" evidence="7">
    <location>
        <begin position="1"/>
        <end position="314"/>
    </location>
</feature>
<dbReference type="GeneID" id="29070126"/>
<evidence type="ECO:0000256" key="6">
    <source>
        <dbReference type="PIRSR" id="PIRSR001549-1"/>
    </source>
</evidence>
<dbReference type="Pfam" id="PF13393">
    <property type="entry name" value="tRNA-synt_His"/>
    <property type="match status" value="1"/>
</dbReference>
<dbReference type="InterPro" id="IPR006195">
    <property type="entry name" value="aa-tRNA-synth_II"/>
</dbReference>
<dbReference type="EC" id="6.1.1.21" evidence="2"/>
<dbReference type="PANTHER" id="PTHR43707:SF1">
    <property type="entry name" value="HISTIDINE--TRNA LIGASE, MITOCHONDRIAL-RELATED"/>
    <property type="match status" value="1"/>
</dbReference>
<protein>
    <recommendedName>
        <fullName evidence="2">histidine--tRNA ligase</fullName>
        <ecNumber evidence="2">6.1.1.21</ecNumber>
    </recommendedName>
    <alternativeName>
        <fullName evidence="4">Histidyl-tRNA synthetase</fullName>
    </alternativeName>
</protein>
<dbReference type="Gene3D" id="3.40.50.800">
    <property type="entry name" value="Anticodon-binding domain"/>
    <property type="match status" value="1"/>
</dbReference>
<proteinExistence type="inferred from homology"/>
<dbReference type="Gene3D" id="3.30.930.10">
    <property type="entry name" value="Bira Bifunctional Protein, Domain 2"/>
    <property type="match status" value="1"/>
</dbReference>
<dbReference type="GO" id="GO:0005524">
    <property type="term" value="F:ATP binding"/>
    <property type="evidence" value="ECO:0007669"/>
    <property type="project" value="InterPro"/>
</dbReference>
<dbReference type="SUPFAM" id="SSF55681">
    <property type="entry name" value="Class II aaRS and biotin synthetases"/>
    <property type="match status" value="1"/>
</dbReference>
<dbReference type="PROSITE" id="PS50862">
    <property type="entry name" value="AA_TRNA_LIGASE_II"/>
    <property type="match status" value="1"/>
</dbReference>
<dbReference type="PANTHER" id="PTHR43707">
    <property type="entry name" value="HISTIDYL-TRNA SYNTHETASE"/>
    <property type="match status" value="1"/>
</dbReference>
<feature type="binding site" evidence="6">
    <location>
        <position position="124"/>
    </location>
    <ligand>
        <name>L-histidine</name>
        <dbReference type="ChEBI" id="CHEBI:57595"/>
    </ligand>
</feature>
<gene>
    <name evidence="8" type="primary">syh</name>
    <name evidence="8" type="ORF">Hrub_147</name>
</gene>
<feature type="binding site" evidence="6">
    <location>
        <position position="110"/>
    </location>
    <ligand>
        <name>L-histidine</name>
        <dbReference type="ChEBI" id="CHEBI:57595"/>
    </ligand>
</feature>
<reference evidence="8" key="1">
    <citation type="journal article" date="2016" name="BMC Biol.">
        <title>Parallel evolution of highly conserved plastid genome architecture in red seaweeds and seed plants.</title>
        <authorList>
            <person name="Lee J."/>
            <person name="Cho C.H."/>
            <person name="Park S.I."/>
            <person name="Choi J.W."/>
            <person name="Song H.S."/>
            <person name="West J.A."/>
            <person name="Bhattacharya D."/>
            <person name="Yoon H.S."/>
        </authorList>
    </citation>
    <scope>NUCLEOTIDE SEQUENCE</scope>
</reference>
<dbReference type="GO" id="GO:0004821">
    <property type="term" value="F:histidine-tRNA ligase activity"/>
    <property type="evidence" value="ECO:0007669"/>
    <property type="project" value="UniProtKB-EC"/>
</dbReference>
<dbReference type="AlphaFoldDB" id="A0A1C9CG88"/>
<dbReference type="Pfam" id="PF03129">
    <property type="entry name" value="HGTP_anticodon"/>
    <property type="match status" value="1"/>
</dbReference>
<feature type="binding site" evidence="6">
    <location>
        <begin position="259"/>
        <end position="260"/>
    </location>
    <ligand>
        <name>L-histidine</name>
        <dbReference type="ChEBI" id="CHEBI:57595"/>
    </ligand>
</feature>
<dbReference type="GO" id="GO:0006427">
    <property type="term" value="P:histidyl-tRNA aminoacylation"/>
    <property type="evidence" value="ECO:0007669"/>
    <property type="project" value="InterPro"/>
</dbReference>
<dbReference type="InterPro" id="IPR004516">
    <property type="entry name" value="HisRS/HisZ"/>
</dbReference>
<dbReference type="NCBIfam" id="TIGR00442">
    <property type="entry name" value="hisS"/>
    <property type="match status" value="1"/>
</dbReference>
<dbReference type="RefSeq" id="YP_009294149.1">
    <property type="nucleotide sequence ID" value="NC_031146.1"/>
</dbReference>
<dbReference type="InterPro" id="IPR015807">
    <property type="entry name" value="His-tRNA-ligase"/>
</dbReference>
<dbReference type="InterPro" id="IPR045864">
    <property type="entry name" value="aa-tRNA-synth_II/BPL/LPL"/>
</dbReference>
<dbReference type="EMBL" id="KX284724">
    <property type="protein sequence ID" value="AOM67391.1"/>
    <property type="molecule type" value="Genomic_DNA"/>
</dbReference>
<keyword evidence="8" id="KW-0934">Plastid</keyword>
<keyword evidence="8" id="KW-0436">Ligase</keyword>
<dbReference type="PIRSF" id="PIRSF001549">
    <property type="entry name" value="His-tRNA_synth"/>
    <property type="match status" value="1"/>
</dbReference>
<comment type="similarity">
    <text evidence="1">Belongs to the class-II aminoacyl-tRNA synthetase family.</text>
</comment>
<dbReference type="InterPro" id="IPR041715">
    <property type="entry name" value="HisRS-like_core"/>
</dbReference>
<evidence type="ECO:0000259" key="7">
    <source>
        <dbReference type="PROSITE" id="PS50862"/>
    </source>
</evidence>
<dbReference type="CDD" id="cd00773">
    <property type="entry name" value="HisRS-like_core"/>
    <property type="match status" value="1"/>
</dbReference>
<organism evidence="8">
    <name type="scientific">Hildenbrandia rubra</name>
    <dbReference type="NCBI Taxonomy" id="31481"/>
    <lineage>
        <taxon>Eukaryota</taxon>
        <taxon>Rhodophyta</taxon>
        <taxon>Florideophyceae</taxon>
        <taxon>Hildenbrandiophycidae</taxon>
        <taxon>Hildenbrandiales</taxon>
        <taxon>Hildenbrandiaceae</taxon>
        <taxon>Hildenbrandia</taxon>
    </lineage>
</organism>
<evidence type="ECO:0000256" key="1">
    <source>
        <dbReference type="ARBA" id="ARBA00008226"/>
    </source>
</evidence>
<dbReference type="InterPro" id="IPR036621">
    <property type="entry name" value="Anticodon-bd_dom_sf"/>
</dbReference>
<geneLocation type="plastid" evidence="8"/>
<evidence type="ECO:0000256" key="2">
    <source>
        <dbReference type="ARBA" id="ARBA00012815"/>
    </source>
</evidence>
<evidence type="ECO:0000256" key="3">
    <source>
        <dbReference type="ARBA" id="ARBA00022741"/>
    </source>
</evidence>
<dbReference type="HAMAP" id="MF_00127">
    <property type="entry name" value="His_tRNA_synth"/>
    <property type="match status" value="1"/>
</dbReference>
<evidence type="ECO:0000256" key="4">
    <source>
        <dbReference type="ARBA" id="ARBA00030619"/>
    </source>
</evidence>